<dbReference type="GO" id="GO:0000324">
    <property type="term" value="C:fungal-type vacuole"/>
    <property type="evidence" value="ECO:0007669"/>
    <property type="project" value="TreeGrafter"/>
</dbReference>
<dbReference type="InterPro" id="IPR037737">
    <property type="entry name" value="Srf1"/>
</dbReference>
<feature type="compositionally biased region" description="Low complexity" evidence="1">
    <location>
        <begin position="330"/>
        <end position="349"/>
    </location>
</feature>
<dbReference type="GO" id="GO:0071944">
    <property type="term" value="C:cell periphery"/>
    <property type="evidence" value="ECO:0007669"/>
    <property type="project" value="TreeGrafter"/>
</dbReference>
<gene>
    <name evidence="3" type="ORF">L198_01068</name>
</gene>
<dbReference type="PANTHER" id="PTHR36819:SF1">
    <property type="entry name" value="REGULATOR OF PHOSPHOLIPASE D SRF1"/>
    <property type="match status" value="1"/>
</dbReference>
<dbReference type="GeneID" id="30190281"/>
<reference evidence="3 4" key="1">
    <citation type="submission" date="2016-06" db="EMBL/GenBank/DDBJ databases">
        <title>Evolution of pathogenesis and genome organization in the Tremellales.</title>
        <authorList>
            <person name="Cuomo C."/>
            <person name="Litvintseva A."/>
            <person name="Heitman J."/>
            <person name="Chen Y."/>
            <person name="Sun S."/>
            <person name="Springer D."/>
            <person name="Dromer F."/>
            <person name="Young S."/>
            <person name="Zeng Q."/>
            <person name="Chapman S."/>
            <person name="Gujja S."/>
            <person name="Saif S."/>
            <person name="Birren B."/>
        </authorList>
    </citation>
    <scope>NUCLEOTIDE SEQUENCE [LARGE SCALE GENOMIC DNA]</scope>
    <source>
        <strain evidence="3 4">CBS 7118</strain>
    </source>
</reference>
<dbReference type="RefSeq" id="XP_019034966.1">
    <property type="nucleotide sequence ID" value="XM_019173240.1"/>
</dbReference>
<dbReference type="PANTHER" id="PTHR36819">
    <property type="entry name" value="REGULATOR OF PHOSPHOLIPASE D SRF1"/>
    <property type="match status" value="1"/>
</dbReference>
<feature type="region of interest" description="Disordered" evidence="1">
    <location>
        <begin position="1"/>
        <end position="180"/>
    </location>
</feature>
<name>A0A1E3K379_9TREE</name>
<evidence type="ECO:0000256" key="1">
    <source>
        <dbReference type="SAM" id="MobiDB-lite"/>
    </source>
</evidence>
<feature type="region of interest" description="Disordered" evidence="1">
    <location>
        <begin position="192"/>
        <end position="474"/>
    </location>
</feature>
<keyword evidence="4" id="KW-1185">Reference proteome</keyword>
<feature type="transmembrane region" description="Helical" evidence="2">
    <location>
        <begin position="780"/>
        <end position="801"/>
    </location>
</feature>
<accession>A0A1E3K379</accession>
<keyword evidence="2" id="KW-0472">Membrane</keyword>
<feature type="transmembrane region" description="Helical" evidence="2">
    <location>
        <begin position="936"/>
        <end position="961"/>
    </location>
</feature>
<comment type="caution">
    <text evidence="3">The sequence shown here is derived from an EMBL/GenBank/DDBJ whole genome shotgun (WGS) entry which is preliminary data.</text>
</comment>
<feature type="compositionally biased region" description="Polar residues" evidence="1">
    <location>
        <begin position="20"/>
        <end position="29"/>
    </location>
</feature>
<keyword evidence="2" id="KW-0812">Transmembrane</keyword>
<evidence type="ECO:0000313" key="4">
    <source>
        <dbReference type="Proteomes" id="UP000094819"/>
    </source>
</evidence>
<organism evidence="3 4">
    <name type="scientific">Cryptococcus wingfieldii CBS 7118</name>
    <dbReference type="NCBI Taxonomy" id="1295528"/>
    <lineage>
        <taxon>Eukaryota</taxon>
        <taxon>Fungi</taxon>
        <taxon>Dikarya</taxon>
        <taxon>Basidiomycota</taxon>
        <taxon>Agaricomycotina</taxon>
        <taxon>Tremellomycetes</taxon>
        <taxon>Tremellales</taxon>
        <taxon>Cryptococcaceae</taxon>
        <taxon>Cryptococcus</taxon>
    </lineage>
</organism>
<feature type="compositionally biased region" description="Low complexity" evidence="1">
    <location>
        <begin position="160"/>
        <end position="171"/>
    </location>
</feature>
<feature type="transmembrane region" description="Helical" evidence="2">
    <location>
        <begin position="748"/>
        <end position="768"/>
    </location>
</feature>
<feature type="compositionally biased region" description="Pro residues" evidence="1">
    <location>
        <begin position="119"/>
        <end position="131"/>
    </location>
</feature>
<dbReference type="EMBL" id="AWGH01000002">
    <property type="protein sequence ID" value="ODO07489.1"/>
    <property type="molecule type" value="Genomic_DNA"/>
</dbReference>
<protein>
    <submittedName>
        <fullName evidence="3">Uncharacterized protein</fullName>
    </submittedName>
</protein>
<feature type="transmembrane region" description="Helical" evidence="2">
    <location>
        <begin position="821"/>
        <end position="840"/>
    </location>
</feature>
<sequence>MEHTNAEASSSKHPAPSHPRNNLSLSLSLTVPRDNSPRGSRGRSASRRRDARNEPASARGSAVDLVLPQSAVSAGTARSGGGSLRVSERALSPKSGSEAGGSNASRRLRTVPPMAIFEPPTPPPSEQPLPPAEGQSPSAAADPFPTITTASSRAMRYRYSDSSSNQSSADDSSFDETPPWWTFTQRGMARIKHRTLKHKQGQSGKESDREDEGGLTEGVTEAESGREEGRPKKRTSYFSASRKSSKDTPGPSGRRTASPSRILGYNRNSAYRADSVNNTTPSLKLSNAFKKGSTTRLQPVATHLRPIKSNHGNESQTFGRRKPPLKRMDSAPAATSSPTSPVFPSSPSPGLATLVDQPLRDPQAPIVLGGEVSGASPTASPTRRTARRQLTAPAFPRFFRSRDTGTGDEQSEETDHELSPLARPRPRSTLTSTSIPDPAQTNFNLTPGQDPNDPSNSPGALKYKRKGSNRLRINLPPPLTQHFANNFQNGWPHAGSWQDALYGYYEEPQKMRQGSTPAGGFAFGVTEEGAAGAGTASEGEGGSRKKKKKKERRMSSKAPGIQSIPPSPHEGDIESSAEQQPPVTAGGSKRTKAKKQKRFEAMVPPTPSGLGFTPRHSGEGLGEYPWNGMNGENDRMNGSGEKAGNEANEETLRADQPRGNTLALLHPDPAHLRNNANLARHTSRATITDTTVDGHDSNSSAFGYSRGGRNGFRLFGKRQRPNEKRMDLNLSWKKRWKRVLFLDARVTIWVRLINLIVVVIALGLSIQIRLNLISLSLPGVLGSSTTLIISYATTTIFHGLMAIYREYFGKPIGLWGLSSKMLWVCLDLLFVALWSSALSLSINDLIATPLECSAGAAWWRNGLASDYASLIAELEESAEAVANATLGDNSSSATTAISDNLLGVTSPDLISTSLGITLPTSITASHLARQVCRHQAACIALSVLALLLYGGNMVLSLFRIFETVRRTGNASRAVIV</sequence>
<dbReference type="OrthoDB" id="1436450at2759"/>
<evidence type="ECO:0000313" key="3">
    <source>
        <dbReference type="EMBL" id="ODO07489.1"/>
    </source>
</evidence>
<feature type="compositionally biased region" description="Polar residues" evidence="1">
    <location>
        <begin position="275"/>
        <end position="285"/>
    </location>
</feature>
<feature type="region of interest" description="Disordered" evidence="1">
    <location>
        <begin position="531"/>
        <end position="668"/>
    </location>
</feature>
<keyword evidence="2" id="KW-1133">Transmembrane helix</keyword>
<proteinExistence type="predicted"/>
<dbReference type="Proteomes" id="UP000094819">
    <property type="component" value="Unassembled WGS sequence"/>
</dbReference>
<dbReference type="AlphaFoldDB" id="A0A1E3K379"/>
<feature type="compositionally biased region" description="Polar residues" evidence="1">
    <location>
        <begin position="428"/>
        <end position="458"/>
    </location>
</feature>
<evidence type="ECO:0000256" key="2">
    <source>
        <dbReference type="SAM" id="Phobius"/>
    </source>
</evidence>